<gene>
    <name evidence="1" type="ORF">RM812_39750</name>
</gene>
<dbReference type="GO" id="GO:0032259">
    <property type="term" value="P:methylation"/>
    <property type="evidence" value="ECO:0007669"/>
    <property type="project" value="UniProtKB-KW"/>
</dbReference>
<keyword evidence="1" id="KW-0489">Methyltransferase</keyword>
<dbReference type="InterPro" id="IPR006764">
    <property type="entry name" value="SAM_dep_MeTrfase_SAV2177_type"/>
</dbReference>
<evidence type="ECO:0000313" key="2">
    <source>
        <dbReference type="Proteomes" id="UP001180724"/>
    </source>
</evidence>
<dbReference type="Pfam" id="PF04672">
    <property type="entry name" value="Methyltransf_19"/>
    <property type="match status" value="1"/>
</dbReference>
<dbReference type="SUPFAM" id="SSF53335">
    <property type="entry name" value="S-adenosyl-L-methionine-dependent methyltransferases"/>
    <property type="match status" value="1"/>
</dbReference>
<dbReference type="Gene3D" id="3.40.50.150">
    <property type="entry name" value="Vaccinia Virus protein VP39"/>
    <property type="match status" value="1"/>
</dbReference>
<proteinExistence type="predicted"/>
<dbReference type="PIRSF" id="PIRSF017393">
    <property type="entry name" value="MTase_SAV2177"/>
    <property type="match status" value="1"/>
</dbReference>
<dbReference type="EC" id="2.1.1.-" evidence="1"/>
<evidence type="ECO:0000313" key="1">
    <source>
        <dbReference type="EMBL" id="MDT0616234.1"/>
    </source>
</evidence>
<comment type="caution">
    <text evidence="1">The sequence shown here is derived from an EMBL/GenBank/DDBJ whole genome shotgun (WGS) entry which is preliminary data.</text>
</comment>
<sequence length="260" mass="28478">MPKVARVQDYLDGGTDNYIVDREFAQHLLAVATWLPPSVRINRAHGPRILDCFTRELGIDQVIDLGCGLPHDDNLRLPGAVRRIVYVDSDSVVEGHARMLLAERAGTASLLGDLADLSALLAAAPIERLDRDRPIGVLLHDVLPWVDDDMARTAVARLHEWLPPGSVLSLTHATGDFAPARQLARLSEIYEEAGIGFWPRTEDALDALLGSWSLLDDRGLVSTATWRPPSTSAARLPSMDARFDHSHAYAVLVTTGDRTT</sequence>
<dbReference type="GO" id="GO:0008168">
    <property type="term" value="F:methyltransferase activity"/>
    <property type="evidence" value="ECO:0007669"/>
    <property type="project" value="UniProtKB-KW"/>
</dbReference>
<protein>
    <submittedName>
        <fullName evidence="1">SAM-dependent methyltransferase</fullName>
        <ecNumber evidence="1">2.1.1.-</ecNumber>
    </submittedName>
</protein>
<organism evidence="1 2">
    <name type="scientific">Streptomyces lancefieldiae</name>
    <dbReference type="NCBI Taxonomy" id="3075520"/>
    <lineage>
        <taxon>Bacteria</taxon>
        <taxon>Bacillati</taxon>
        <taxon>Actinomycetota</taxon>
        <taxon>Actinomycetes</taxon>
        <taxon>Kitasatosporales</taxon>
        <taxon>Streptomycetaceae</taxon>
        <taxon>Streptomyces</taxon>
    </lineage>
</organism>
<reference evidence="1" key="1">
    <citation type="submission" date="2024-05" db="EMBL/GenBank/DDBJ databases">
        <title>30 novel species of actinomycetes from the DSMZ collection.</title>
        <authorList>
            <person name="Nouioui I."/>
        </authorList>
    </citation>
    <scope>NUCLEOTIDE SEQUENCE</scope>
    <source>
        <strain evidence="1">DSM 40712</strain>
    </source>
</reference>
<name>A0ABU3B1A6_9ACTN</name>
<dbReference type="Proteomes" id="UP001180724">
    <property type="component" value="Unassembled WGS sequence"/>
</dbReference>
<dbReference type="RefSeq" id="WP_311585487.1">
    <property type="nucleotide sequence ID" value="NZ_JAVRFH010000108.1"/>
</dbReference>
<dbReference type="InterPro" id="IPR029063">
    <property type="entry name" value="SAM-dependent_MTases_sf"/>
</dbReference>
<keyword evidence="1" id="KW-0808">Transferase</keyword>
<accession>A0ABU3B1A6</accession>
<dbReference type="EMBL" id="JAVRFH010000108">
    <property type="protein sequence ID" value="MDT0616234.1"/>
    <property type="molecule type" value="Genomic_DNA"/>
</dbReference>
<keyword evidence="2" id="KW-1185">Reference proteome</keyword>